<reference evidence="1 2" key="1">
    <citation type="submission" date="2020-12" db="EMBL/GenBank/DDBJ databases">
        <title>Hymenobacter sp.</title>
        <authorList>
            <person name="Kim M.K."/>
        </authorList>
    </citation>
    <scope>NUCLEOTIDE SEQUENCE [LARGE SCALE GENOMIC DNA]</scope>
    <source>
        <strain evidence="1 2">BT442</strain>
    </source>
</reference>
<dbReference type="RefSeq" id="WP_198076974.1">
    <property type="nucleotide sequence ID" value="NZ_JAEDAE010000016.1"/>
</dbReference>
<proteinExistence type="predicted"/>
<accession>A0ABS0QD13</accession>
<organism evidence="1 2">
    <name type="scientific">Hymenobacter negativus</name>
    <dbReference type="NCBI Taxonomy" id="2795026"/>
    <lineage>
        <taxon>Bacteria</taxon>
        <taxon>Pseudomonadati</taxon>
        <taxon>Bacteroidota</taxon>
        <taxon>Cytophagia</taxon>
        <taxon>Cytophagales</taxon>
        <taxon>Hymenobacteraceae</taxon>
        <taxon>Hymenobacter</taxon>
    </lineage>
</organism>
<evidence type="ECO:0000313" key="2">
    <source>
        <dbReference type="Proteomes" id="UP000625631"/>
    </source>
</evidence>
<sequence>MTYLLPSRFSAILLLGLGLLLPGCCANNVCDCPGEAQADAIKLVFSAKDFSKVADLDTIVLQRYPLVIIPASGSNPGTKPETVTLTRSAAQAYDTIVINNSTPFAQTSTTKLDQYQYYVRYFPAPRKARPAFALVIDKVALQGNLDGNGCCTCYTNTQKSITTRKDSTASTNTALITNLKGVPVFTITK</sequence>
<comment type="caution">
    <text evidence="1">The sequence shown here is derived from an EMBL/GenBank/DDBJ whole genome shotgun (WGS) entry which is preliminary data.</text>
</comment>
<gene>
    <name evidence="1" type="ORF">I7X13_20855</name>
</gene>
<keyword evidence="2" id="KW-1185">Reference proteome</keyword>
<name>A0ABS0QD13_9BACT</name>
<evidence type="ECO:0008006" key="3">
    <source>
        <dbReference type="Google" id="ProtNLM"/>
    </source>
</evidence>
<protein>
    <recommendedName>
        <fullName evidence="3">Lipoprotein</fullName>
    </recommendedName>
</protein>
<evidence type="ECO:0000313" key="1">
    <source>
        <dbReference type="EMBL" id="MBH8560520.1"/>
    </source>
</evidence>
<dbReference type="EMBL" id="JAEDAE010000016">
    <property type="protein sequence ID" value="MBH8560520.1"/>
    <property type="molecule type" value="Genomic_DNA"/>
</dbReference>
<dbReference type="Proteomes" id="UP000625631">
    <property type="component" value="Unassembled WGS sequence"/>
</dbReference>